<evidence type="ECO:0000256" key="1">
    <source>
        <dbReference type="ARBA" id="ARBA00023242"/>
    </source>
</evidence>
<dbReference type="PANTHER" id="PTHR35300:SF4">
    <property type="entry name" value="HISTONE ACETYLTRANSFERASE"/>
    <property type="match status" value="1"/>
</dbReference>
<name>A0ABR2DP77_9ROSI</name>
<accession>A0ABR2DP77</accession>
<sequence>MPRPGPRPYECVRRAWHSETHQPMRGSIIQQILRLAIETHTTATKKNKEWRDKILIVIVKAEEIMYSKANSEIEYMNPETLWDRVNDAINTIIRRDESTETGELLPPCVEAALNLGCYPVRSSRSQRHCNPRTYLTPRAPEPVSSAPRILHEGSEERYFLSENNPYGHVRSIRIETKTPPNLGQVYPLYYGIHYQNAEPPTASPVPENIISDTVFVGRPIGTSIADLGVKSSLQNLFSSPHVGGKRIEQQGIRLTDEKSFVTNCDLSLGLGLFSDPCLQVEKHSISGTGDDGQCSRQDGGRVDEGFQQKSKVLRFFPERTLNDHFEPFSRRLFIESDGNHLGATVRKRKATFGGDSEDLDQNGRGISVHVPRFRGRVCKARRPGTAVCSKGKETEHIRPWLMDLCPTSMAASYVVMLSPPSPKHQPNKFEFQPIGFYLLVLDRQGPVPQLQFTQNDDVKVMPL</sequence>
<organism evidence="2 3">
    <name type="scientific">Hibiscus sabdariffa</name>
    <name type="common">roselle</name>
    <dbReference type="NCBI Taxonomy" id="183260"/>
    <lineage>
        <taxon>Eukaryota</taxon>
        <taxon>Viridiplantae</taxon>
        <taxon>Streptophyta</taxon>
        <taxon>Embryophyta</taxon>
        <taxon>Tracheophyta</taxon>
        <taxon>Spermatophyta</taxon>
        <taxon>Magnoliopsida</taxon>
        <taxon>eudicotyledons</taxon>
        <taxon>Gunneridae</taxon>
        <taxon>Pentapetalae</taxon>
        <taxon>rosids</taxon>
        <taxon>malvids</taxon>
        <taxon>Malvales</taxon>
        <taxon>Malvaceae</taxon>
        <taxon>Malvoideae</taxon>
        <taxon>Hibiscus</taxon>
    </lineage>
</organism>
<dbReference type="PANTHER" id="PTHR35300">
    <property type="entry name" value="COACTIVATOR CBP, KIX DOMAIN-CONTAINING PROTEIN-RELATED"/>
    <property type="match status" value="1"/>
</dbReference>
<protein>
    <submittedName>
        <fullName evidence="2">Uncharacterized protein</fullName>
    </submittedName>
</protein>
<dbReference type="Gene3D" id="1.10.246.20">
    <property type="entry name" value="Coactivator CBP, KIX domain"/>
    <property type="match status" value="1"/>
</dbReference>
<dbReference type="InterPro" id="IPR036529">
    <property type="entry name" value="KIX_dom_sf"/>
</dbReference>
<evidence type="ECO:0000313" key="2">
    <source>
        <dbReference type="EMBL" id="KAK8543237.1"/>
    </source>
</evidence>
<dbReference type="EMBL" id="JBBPBM010000024">
    <property type="protein sequence ID" value="KAK8543237.1"/>
    <property type="molecule type" value="Genomic_DNA"/>
</dbReference>
<keyword evidence="1" id="KW-0539">Nucleus</keyword>
<evidence type="ECO:0000313" key="3">
    <source>
        <dbReference type="Proteomes" id="UP001472677"/>
    </source>
</evidence>
<keyword evidence="3" id="KW-1185">Reference proteome</keyword>
<dbReference type="Proteomes" id="UP001472677">
    <property type="component" value="Unassembled WGS sequence"/>
</dbReference>
<gene>
    <name evidence="2" type="ORF">V6N12_015800</name>
</gene>
<reference evidence="2 3" key="1">
    <citation type="journal article" date="2024" name="G3 (Bethesda)">
        <title>Genome assembly of Hibiscus sabdariffa L. provides insights into metabolisms of medicinal natural products.</title>
        <authorList>
            <person name="Kim T."/>
        </authorList>
    </citation>
    <scope>NUCLEOTIDE SEQUENCE [LARGE SCALE GENOMIC DNA]</scope>
    <source>
        <strain evidence="2">TK-2024</strain>
        <tissue evidence="2">Old leaves</tissue>
    </source>
</reference>
<comment type="caution">
    <text evidence="2">The sequence shown here is derived from an EMBL/GenBank/DDBJ whole genome shotgun (WGS) entry which is preliminary data.</text>
</comment>
<proteinExistence type="predicted"/>